<accession>A0A225W6X9</accession>
<organism evidence="1 2">
    <name type="scientific">Phytophthora megakarya</name>
    <dbReference type="NCBI Taxonomy" id="4795"/>
    <lineage>
        <taxon>Eukaryota</taxon>
        <taxon>Sar</taxon>
        <taxon>Stramenopiles</taxon>
        <taxon>Oomycota</taxon>
        <taxon>Peronosporomycetes</taxon>
        <taxon>Peronosporales</taxon>
        <taxon>Peronosporaceae</taxon>
        <taxon>Phytophthora</taxon>
    </lineage>
</organism>
<protein>
    <submittedName>
        <fullName evidence="1">Uncharacterized protein</fullName>
    </submittedName>
</protein>
<keyword evidence="2" id="KW-1185">Reference proteome</keyword>
<proteinExistence type="predicted"/>
<dbReference type="AlphaFoldDB" id="A0A225W6X9"/>
<sequence>MVDYKQDKETTHGISVTRIIHTETQDGKSILDAYFACAMPILMEWLVKHNSEELGVLSSKVLSMEKQLRSVVGHAIEIEISFRENSKRLVYQRIGGGINAHCIPSQNTFFVDGYVELQGLDEEEVDDEYIGEADISDEHDSIVTTHNANAIDNGIGIDLESDVNE</sequence>
<evidence type="ECO:0000313" key="2">
    <source>
        <dbReference type="Proteomes" id="UP000198211"/>
    </source>
</evidence>
<name>A0A225W6X9_9STRA</name>
<reference evidence="2" key="1">
    <citation type="submission" date="2017-03" db="EMBL/GenBank/DDBJ databases">
        <title>Phytopthora megakarya and P. palmivora, two closely related causual agents of cacao black pod achieved similar genome size and gene model numbers by different mechanisms.</title>
        <authorList>
            <person name="Ali S."/>
            <person name="Shao J."/>
            <person name="Larry D.J."/>
            <person name="Kronmiller B."/>
            <person name="Shen D."/>
            <person name="Strem M.D."/>
            <person name="Melnick R.L."/>
            <person name="Guiltinan M.J."/>
            <person name="Tyler B.M."/>
            <person name="Meinhardt L.W."/>
            <person name="Bailey B.A."/>
        </authorList>
    </citation>
    <scope>NUCLEOTIDE SEQUENCE [LARGE SCALE GENOMIC DNA]</scope>
    <source>
        <strain evidence="2">zdho120</strain>
    </source>
</reference>
<gene>
    <name evidence="1" type="ORF">PHMEG_00013179</name>
</gene>
<evidence type="ECO:0000313" key="1">
    <source>
        <dbReference type="EMBL" id="OWZ13483.1"/>
    </source>
</evidence>
<comment type="caution">
    <text evidence="1">The sequence shown here is derived from an EMBL/GenBank/DDBJ whole genome shotgun (WGS) entry which is preliminary data.</text>
</comment>
<dbReference type="EMBL" id="NBNE01001567">
    <property type="protein sequence ID" value="OWZ13483.1"/>
    <property type="molecule type" value="Genomic_DNA"/>
</dbReference>
<dbReference type="Proteomes" id="UP000198211">
    <property type="component" value="Unassembled WGS sequence"/>
</dbReference>